<sequence>MKNTILKKLSLLAFVATGLLSLPASLSGKGDPSSYGEDVAYWDTVLKRGEKIVSKISIEDAAKAVRVSEIVARQYVDLRAIHDGRDAAIEAGGSAKEIRQKARLEVFELHYAFLAKLSAELDQSQVEQVKDGMTYGVVPNTYRRYMMLLPDLEEEHQRWIYTALVEAREHAMDEGSSEEKHRRFGKYKGRINNYLSALGINMKEAERALAEREKAAR</sequence>
<feature type="signal peptide" evidence="1">
    <location>
        <begin position="1"/>
        <end position="26"/>
    </location>
</feature>
<gene>
    <name evidence="2" type="ORF">IEN85_06340</name>
</gene>
<proteinExistence type="predicted"/>
<dbReference type="Proteomes" id="UP000622317">
    <property type="component" value="Unassembled WGS sequence"/>
</dbReference>
<evidence type="ECO:0000313" key="2">
    <source>
        <dbReference type="EMBL" id="MBD5779105.1"/>
    </source>
</evidence>
<name>A0A927F8H4_9BACT</name>
<dbReference type="RefSeq" id="WP_191616245.1">
    <property type="nucleotide sequence ID" value="NZ_JACYFG010000007.1"/>
</dbReference>
<organism evidence="2 3">
    <name type="scientific">Pelagicoccus enzymogenes</name>
    <dbReference type="NCBI Taxonomy" id="2773457"/>
    <lineage>
        <taxon>Bacteria</taxon>
        <taxon>Pseudomonadati</taxon>
        <taxon>Verrucomicrobiota</taxon>
        <taxon>Opitutia</taxon>
        <taxon>Puniceicoccales</taxon>
        <taxon>Pelagicoccaceae</taxon>
        <taxon>Pelagicoccus</taxon>
    </lineage>
</organism>
<keyword evidence="1" id="KW-0732">Signal</keyword>
<evidence type="ECO:0000313" key="3">
    <source>
        <dbReference type="Proteomes" id="UP000622317"/>
    </source>
</evidence>
<dbReference type="Pfam" id="PF12875">
    <property type="entry name" value="DUF3826"/>
    <property type="match status" value="1"/>
</dbReference>
<dbReference type="InterPro" id="IPR024284">
    <property type="entry name" value="DUF3826"/>
</dbReference>
<dbReference type="AlphaFoldDB" id="A0A927F8H4"/>
<keyword evidence="3" id="KW-1185">Reference proteome</keyword>
<comment type="caution">
    <text evidence="2">The sequence shown here is derived from an EMBL/GenBank/DDBJ whole genome shotgun (WGS) entry which is preliminary data.</text>
</comment>
<reference evidence="2" key="1">
    <citation type="submission" date="2020-09" db="EMBL/GenBank/DDBJ databases">
        <title>Pelagicoccus enzymogenes sp. nov. with an EPS production, isolated from marine sediment.</title>
        <authorList>
            <person name="Feng X."/>
        </authorList>
    </citation>
    <scope>NUCLEOTIDE SEQUENCE</scope>
    <source>
        <strain evidence="2">NFK12</strain>
    </source>
</reference>
<feature type="chain" id="PRO_5037909024" evidence="1">
    <location>
        <begin position="27"/>
        <end position="217"/>
    </location>
</feature>
<protein>
    <submittedName>
        <fullName evidence="2">DUF3826 domain-containing protein</fullName>
    </submittedName>
</protein>
<evidence type="ECO:0000256" key="1">
    <source>
        <dbReference type="SAM" id="SignalP"/>
    </source>
</evidence>
<dbReference type="EMBL" id="JACYFG010000007">
    <property type="protein sequence ID" value="MBD5779105.1"/>
    <property type="molecule type" value="Genomic_DNA"/>
</dbReference>
<accession>A0A927F8H4</accession>